<evidence type="ECO:0000313" key="2">
    <source>
        <dbReference type="EMBL" id="PWY54577.1"/>
    </source>
</evidence>
<keyword evidence="1" id="KW-0472">Membrane</keyword>
<feature type="transmembrane region" description="Helical" evidence="1">
    <location>
        <begin position="76"/>
        <end position="97"/>
    </location>
</feature>
<dbReference type="EMBL" id="QHJG01000031">
    <property type="protein sequence ID" value="PWY54577.1"/>
    <property type="molecule type" value="Genomic_DNA"/>
</dbReference>
<evidence type="ECO:0000313" key="6">
    <source>
        <dbReference type="Proteomes" id="UP000287374"/>
    </source>
</evidence>
<dbReference type="Proteomes" id="UP000247152">
    <property type="component" value="Unassembled WGS sequence"/>
</dbReference>
<evidence type="ECO:0000313" key="5">
    <source>
        <dbReference type="Proteomes" id="UP000247152"/>
    </source>
</evidence>
<evidence type="ECO:0000256" key="1">
    <source>
        <dbReference type="SAM" id="Phobius"/>
    </source>
</evidence>
<feature type="transmembrane region" description="Helical" evidence="1">
    <location>
        <begin position="51"/>
        <end position="69"/>
    </location>
</feature>
<dbReference type="EMBL" id="RZGX01000016">
    <property type="protein sequence ID" value="RUR21468.1"/>
    <property type="molecule type" value="Genomic_DNA"/>
</dbReference>
<gene>
    <name evidence="3" type="ORF">DGG96_11380</name>
    <name evidence="2" type="ORF">DGG96_16350</name>
    <name evidence="4" type="ORF">ELY20_12245</name>
</gene>
<feature type="transmembrane region" description="Helical" evidence="1">
    <location>
        <begin position="177"/>
        <end position="198"/>
    </location>
</feature>
<feature type="transmembrane region" description="Helical" evidence="1">
    <location>
        <begin position="232"/>
        <end position="251"/>
    </location>
</feature>
<feature type="transmembrane region" description="Helical" evidence="1">
    <location>
        <begin position="416"/>
        <end position="433"/>
    </location>
</feature>
<name>A0A317U0G9_9GAMM</name>
<reference evidence="4 6" key="2">
    <citation type="submission" date="2018-12" db="EMBL/GenBank/DDBJ databases">
        <title>Legionella sp,whole genome shotgun sequence.</title>
        <authorList>
            <person name="Wu H."/>
        </authorList>
    </citation>
    <scope>NUCLEOTIDE SEQUENCE [LARGE SCALE GENOMIC DNA]</scope>
    <source>
        <strain evidence="6">km489</strain>
        <strain evidence="4">Km489</strain>
    </source>
</reference>
<feature type="transmembrane region" description="Helical" evidence="1">
    <location>
        <begin position="21"/>
        <end position="45"/>
    </location>
</feature>
<reference evidence="3 5" key="1">
    <citation type="submission" date="2018-05" db="EMBL/GenBank/DDBJ databases">
        <title>Legionella qingyii sp.nov., whole genome shotgun sequence.</title>
        <authorList>
            <person name="Wu H."/>
            <person name="Zhu Q."/>
            <person name="Hu C."/>
        </authorList>
    </citation>
    <scope>NUCLEOTIDE SEQUENCE [LARGE SCALE GENOMIC DNA]</scope>
    <source>
        <strain evidence="3 5">HEB18</strain>
    </source>
</reference>
<proteinExistence type="predicted"/>
<dbReference type="Pfam" id="PF02592">
    <property type="entry name" value="Vut_1"/>
    <property type="match status" value="1"/>
</dbReference>
<dbReference type="RefSeq" id="WP_110142780.1">
    <property type="nucleotide sequence ID" value="NZ_QHJG01000017.1"/>
</dbReference>
<dbReference type="EMBL" id="QHJG01000017">
    <property type="protein sequence ID" value="PWY55523.1"/>
    <property type="molecule type" value="Genomic_DNA"/>
</dbReference>
<dbReference type="Proteomes" id="UP000287374">
    <property type="component" value="Unassembled WGS sequence"/>
</dbReference>
<comment type="caution">
    <text evidence="3">The sequence shown here is derived from an EMBL/GenBank/DDBJ whole genome shotgun (WGS) entry which is preliminary data.</text>
</comment>
<feature type="transmembrane region" description="Helical" evidence="1">
    <location>
        <begin position="149"/>
        <end position="165"/>
    </location>
</feature>
<protein>
    <submittedName>
        <fullName evidence="4">VUT family protein</fullName>
    </submittedName>
</protein>
<evidence type="ECO:0000313" key="4">
    <source>
        <dbReference type="EMBL" id="RUR21468.1"/>
    </source>
</evidence>
<keyword evidence="1" id="KW-0812">Transmembrane</keyword>
<keyword evidence="1" id="KW-1133">Transmembrane helix</keyword>
<accession>A0A317U0G9</accession>
<keyword evidence="6" id="KW-1185">Reference proteome</keyword>
<dbReference type="PANTHER" id="PTHR34300:SF2">
    <property type="entry name" value="QUEUOSINE PRECURSOR TRANSPORTER-RELATED"/>
    <property type="match status" value="1"/>
</dbReference>
<feature type="transmembrane region" description="Helical" evidence="1">
    <location>
        <begin position="291"/>
        <end position="310"/>
    </location>
</feature>
<dbReference type="OrthoDB" id="9805479at2"/>
<dbReference type="AlphaFoldDB" id="A0A317U0G9"/>
<dbReference type="PANTHER" id="PTHR34300">
    <property type="entry name" value="QUEUOSINE PRECURSOR TRANSPORTER-RELATED"/>
    <property type="match status" value="1"/>
</dbReference>
<feature type="transmembrane region" description="Helical" evidence="1">
    <location>
        <begin position="257"/>
        <end position="279"/>
    </location>
</feature>
<sequence length="477" mass="54461">MSSQLIGKSKTPLQFKLFHTLIGFTVFFTLITVPAEAQVINLFGIPIASEFLWWPVVFFFFQLIQNIYGFAYLRHAVYLVILFRAIYILFLKFAIWLPASSFWQMQDIYTQVLGRNLFYLIESSMFLWAAVLLPSAFSKASNEKEASHVMLASLMIFSLLNMLWLSPKDIVGASQLIIPPLIYCFLNIFSRVLMGIIANVEQSDRKKNVNKQVFKFQLPSVADNKTNNIFKYHHILFCSSIVFFIASKTMAAKFISIGFLTINVGGIVFSLAYLAADMMTDVYGIERTKQMVLFVIFCNLLFVFDVWITNLLAVGVNSSFKLILHNQARMFIASATAFFLGMTINSTVISIIKLRQRRRGISLKKEFITTVWTRIATSSAFGIIIDVSLFSLVAFYGIVPTDKLASVILFEDAYKISYEIVLAPISILLIYFLKVKEKVDIYDELSNLNPFRIDTDYKISANKFDENYIQPKRSNDG</sequence>
<feature type="transmembrane region" description="Helical" evidence="1">
    <location>
        <begin position="375"/>
        <end position="396"/>
    </location>
</feature>
<dbReference type="InterPro" id="IPR003744">
    <property type="entry name" value="YhhQ"/>
</dbReference>
<feature type="transmembrane region" description="Helical" evidence="1">
    <location>
        <begin position="330"/>
        <end position="354"/>
    </location>
</feature>
<evidence type="ECO:0000313" key="3">
    <source>
        <dbReference type="EMBL" id="PWY55523.1"/>
    </source>
</evidence>
<feature type="transmembrane region" description="Helical" evidence="1">
    <location>
        <begin position="117"/>
        <end position="137"/>
    </location>
</feature>
<organism evidence="3 5">
    <name type="scientific">Legionella qingyii</name>
    <dbReference type="NCBI Taxonomy" id="2184757"/>
    <lineage>
        <taxon>Bacteria</taxon>
        <taxon>Pseudomonadati</taxon>
        <taxon>Pseudomonadota</taxon>
        <taxon>Gammaproteobacteria</taxon>
        <taxon>Legionellales</taxon>
        <taxon>Legionellaceae</taxon>
        <taxon>Legionella</taxon>
    </lineage>
</organism>